<feature type="region of interest" description="Disordered" evidence="4">
    <location>
        <begin position="246"/>
        <end position="296"/>
    </location>
</feature>
<evidence type="ECO:0000256" key="4">
    <source>
        <dbReference type="SAM" id="MobiDB-lite"/>
    </source>
</evidence>
<organism evidence="6 7">
    <name type="scientific">Quercus rubra</name>
    <name type="common">Northern red oak</name>
    <name type="synonym">Quercus borealis</name>
    <dbReference type="NCBI Taxonomy" id="3512"/>
    <lineage>
        <taxon>Eukaryota</taxon>
        <taxon>Viridiplantae</taxon>
        <taxon>Streptophyta</taxon>
        <taxon>Embryophyta</taxon>
        <taxon>Tracheophyta</taxon>
        <taxon>Spermatophyta</taxon>
        <taxon>Magnoliopsida</taxon>
        <taxon>eudicotyledons</taxon>
        <taxon>Gunneridae</taxon>
        <taxon>Pentapetalae</taxon>
        <taxon>rosids</taxon>
        <taxon>fabids</taxon>
        <taxon>Fagales</taxon>
        <taxon>Fagaceae</taxon>
        <taxon>Quercus</taxon>
    </lineage>
</organism>
<comment type="subcellular location">
    <subcellularLocation>
        <location evidence="2">Plastid</location>
        <location evidence="2">Chloroplast inner membrane</location>
        <topology evidence="2">Multi-pass membrane protein</topology>
    </subcellularLocation>
</comment>
<dbReference type="InterPro" id="IPR008896">
    <property type="entry name" value="TIC214"/>
</dbReference>
<comment type="function">
    <text evidence="1">Involved in protein precursor import into chloroplasts. May be part of an intermediate translocation complex acting as a protein-conducting channel at the inner envelope.</text>
</comment>
<evidence type="ECO:0000256" key="3">
    <source>
        <dbReference type="ARBA" id="ARBA00022780"/>
    </source>
</evidence>
<feature type="transmembrane region" description="Helical" evidence="5">
    <location>
        <begin position="86"/>
        <end position="104"/>
    </location>
</feature>
<evidence type="ECO:0000313" key="6">
    <source>
        <dbReference type="EMBL" id="KAK4551003.1"/>
    </source>
</evidence>
<keyword evidence="3" id="KW-1001">Plastid inner membrane</keyword>
<name>A0AAN7I690_QUERU</name>
<keyword evidence="5" id="KW-0812">Transmembrane</keyword>
<protein>
    <recommendedName>
        <fullName evidence="8">Translocon at the inner envelope membrane of chloroplasts 214</fullName>
    </recommendedName>
</protein>
<dbReference type="Proteomes" id="UP001324115">
    <property type="component" value="Unassembled WGS sequence"/>
</dbReference>
<evidence type="ECO:0000256" key="1">
    <source>
        <dbReference type="ARBA" id="ARBA00002515"/>
    </source>
</evidence>
<evidence type="ECO:0008006" key="8">
    <source>
        <dbReference type="Google" id="ProtNLM"/>
    </source>
</evidence>
<dbReference type="Pfam" id="PF05758">
    <property type="entry name" value="Ycf1"/>
    <property type="match status" value="2"/>
</dbReference>
<proteinExistence type="predicted"/>
<evidence type="ECO:0000256" key="5">
    <source>
        <dbReference type="SAM" id="Phobius"/>
    </source>
</evidence>
<dbReference type="EMBL" id="JAXUIC010000141">
    <property type="protein sequence ID" value="KAK4551003.1"/>
    <property type="molecule type" value="Genomic_DNA"/>
</dbReference>
<keyword evidence="5" id="KW-0472">Membrane</keyword>
<gene>
    <name evidence="6" type="ORF">RGQ29_032623</name>
</gene>
<keyword evidence="7" id="KW-1185">Reference proteome</keyword>
<reference evidence="6 7" key="1">
    <citation type="journal article" date="2023" name="G3 (Bethesda)">
        <title>A haplotype-resolved chromosome-scale genome for Quercus rubra L. provides insights into the genetics of adaptive traits for red oak species.</title>
        <authorList>
            <person name="Kapoor B."/>
            <person name="Jenkins J."/>
            <person name="Schmutz J."/>
            <person name="Zhebentyayeva T."/>
            <person name="Kuelheim C."/>
            <person name="Coggeshall M."/>
            <person name="Heim C."/>
            <person name="Lasky J.R."/>
            <person name="Leites L."/>
            <person name="Islam-Faridi N."/>
            <person name="Romero-Severson J."/>
            <person name="DeLeo V.L."/>
            <person name="Lucas S.M."/>
            <person name="Lazic D."/>
            <person name="Gailing O."/>
            <person name="Carlson J."/>
            <person name="Staton M."/>
        </authorList>
    </citation>
    <scope>NUCLEOTIDE SEQUENCE [LARGE SCALE GENOMIC DNA]</scope>
    <source>
        <strain evidence="6">Pseudo-F2</strain>
    </source>
</reference>
<feature type="transmembrane region" description="Helical" evidence="5">
    <location>
        <begin position="124"/>
        <end position="144"/>
    </location>
</feature>
<feature type="transmembrane region" description="Helical" evidence="5">
    <location>
        <begin position="26"/>
        <end position="46"/>
    </location>
</feature>
<comment type="caution">
    <text evidence="6">The sequence shown here is derived from an EMBL/GenBank/DDBJ whole genome shotgun (WGS) entry which is preliminary data.</text>
</comment>
<evidence type="ECO:0000313" key="7">
    <source>
        <dbReference type="Proteomes" id="UP001324115"/>
    </source>
</evidence>
<feature type="transmembrane region" description="Helical" evidence="5">
    <location>
        <begin position="218"/>
        <end position="235"/>
    </location>
</feature>
<sequence>MILKSFILGNPVSLCMKIINSVVVVGLYYGFLTTFSIGPSYLFLLRARVIEEGIEKKVSATTGFITGQLMMFISIYYAPLHLALDRPHTITVLALPYLLFHFFWNNHKHFFDYGSTTRNSMRNLSIQCVFLNNLIFQLFNHFILPSSMLVRLVNIYMFRCNNKILFVTSSFVGWLIGHILFMKWVGLVLVWIQQNNSIRFNVLIRSNKYLVSELRNSMARIFSILLFITCVYYLGRVPSPIVTKKLKETSETEESEEETDVEIETTSETKGTKQEQEESTEEDPSLSLFSEEKEDPDKIKMDETEEIRMNGKEKTKDEFHFKETRYKNRPIYETSYLDGNQENSKLEMFKEIKDKERFLFEKPLVTILFDSKRWNRPFRYIKNDRFQNAVKNEIDGKERVSFTYPPKKRNNISKKLIHRSETLDTGFLAPDVLEKRILLSNNNNETEKEYLTKIYDPLLNGPYRGQIKKLFLFSIRKKFLKVDLFDRKSLGKEMTYLLIIMDPKDETIRQKDIHIGINEISKKVPRWSYKLIDELEQQERDKEDHVVEDHEIRSRKAKRVVILTDTTKNTDTNTNNKDTDNPDETDEVALIRYSQQSDFRRDIIKGSMRAQRRKTVIVELFEANVHSPFFLDRLGTPPFFSFDIPERLKGIFQNWILKKKKIIISDYTEENKKESEKTEEDKREKYNRDEKTRIEIAEAWDSLIVAQVIRGSLLVTQSILRKYILLPSLIIAKNTLRILLFQFPEWSEDFKDWNKEMHVKCTYNGVQLSEKEFPKNWLTDGIQIKILFPFRLKPWHRSKLRPPNKDPIKKEGKGQKNDFCFLTVWGMEAELPFGYPRKRLSFFEPLLKELEKKNFKLKQKCFLVKKLYMNILLCIINIPRINAQLFLELTKKVINKYIYNNEANRERIDKTNQTYVFYKLSQTPVNNLDKLRSVFKYYGTSFFLKNEIREYFVGTQGIFDSEFRHKKPPNYGINEWKNWLKGHYQYQYDLSQIKWSRLVTQKCRTRFNHMTKNKDLNKLNNNQEISYNYNTPKRKLFDMLGGILIHNSLVEDDNLDIEKNSDRKYLDWKILHFCLRKKINIKAWVDIDNVTNRNKNTKTGFNNCQIIDKIDKKGLFYLTIHQDQKINPSNQQEILSHPISNLELWFFPEFVILYNTYKIKPWKSITGNKKSFTLSNEKTLELENRNQIEKEFANQVDPEASLSNQEKDVEEDSRGLDIKKRRNKKQYKTNTETELELFLKRYFHFQLRWDDSLNQKIINNIKVYCLLLRLKNPREIAISAIQREEMSLDILMVRKGLTFTELMKKGILIIEPVRLSVKTDGQFFIYQTIGISLVHKSKQQQSHQRYLEKSSACLHKNKKDFDESIALHKKMTGNRDKNNYDFLFPEKILSPRRRRELRIRICFNSGNGNGIHRNTVFCNFFLWPNYRLEDLSCMNRYWFDTNNGSRFSLIRIQIYPLLKIH</sequence>
<dbReference type="PANTHER" id="PTHR33163:SF40">
    <property type="entry name" value="PROTEIN TIC 214"/>
    <property type="match status" value="1"/>
</dbReference>
<dbReference type="PANTHER" id="PTHR33163">
    <property type="entry name" value="PROTEIN TIC 214-RELATED"/>
    <property type="match status" value="1"/>
</dbReference>
<evidence type="ECO:0000256" key="2">
    <source>
        <dbReference type="ARBA" id="ARBA00004478"/>
    </source>
</evidence>
<keyword evidence="5" id="KW-1133">Transmembrane helix</keyword>
<feature type="transmembrane region" description="Helical" evidence="5">
    <location>
        <begin position="58"/>
        <end position="80"/>
    </location>
</feature>
<feature type="compositionally biased region" description="Acidic residues" evidence="4">
    <location>
        <begin position="251"/>
        <end position="265"/>
    </location>
</feature>
<accession>A0AAN7I690</accession>
<keyword evidence="3" id="KW-0934">Plastid</keyword>
<feature type="transmembrane region" description="Helical" evidence="5">
    <location>
        <begin position="164"/>
        <end position="192"/>
    </location>
</feature>
<dbReference type="GO" id="GO:0009706">
    <property type="term" value="C:chloroplast inner membrane"/>
    <property type="evidence" value="ECO:0007669"/>
    <property type="project" value="UniProtKB-SubCell"/>
</dbReference>